<keyword evidence="5" id="KW-0479">Metal-binding</keyword>
<dbReference type="InterPro" id="IPR002698">
    <property type="entry name" value="FTHF_cligase"/>
</dbReference>
<dbReference type="GO" id="GO:0046872">
    <property type="term" value="F:metal ion binding"/>
    <property type="evidence" value="ECO:0007669"/>
    <property type="project" value="UniProtKB-KW"/>
</dbReference>
<dbReference type="Proteomes" id="UP000194841">
    <property type="component" value="Unassembled WGS sequence"/>
</dbReference>
<dbReference type="SUPFAM" id="SSF100950">
    <property type="entry name" value="NagB/RpiA/CoA transferase-like"/>
    <property type="match status" value="1"/>
</dbReference>
<dbReference type="InterPro" id="IPR024185">
    <property type="entry name" value="FTHF_cligase-like_sf"/>
</dbReference>
<gene>
    <name evidence="6" type="ORF">B1199_02240</name>
</gene>
<keyword evidence="6" id="KW-0436">Ligase</keyword>
<dbReference type="EMBL" id="MWPV01000001">
    <property type="protein sequence ID" value="OUL59118.1"/>
    <property type="molecule type" value="Genomic_DNA"/>
</dbReference>
<feature type="binding site" evidence="4">
    <location>
        <begin position="134"/>
        <end position="142"/>
    </location>
    <ligand>
        <name>ATP</name>
        <dbReference type="ChEBI" id="CHEBI:30616"/>
    </ligand>
</feature>
<evidence type="ECO:0000313" key="7">
    <source>
        <dbReference type="Proteomes" id="UP000194841"/>
    </source>
</evidence>
<dbReference type="GO" id="GO:0030272">
    <property type="term" value="F:5-formyltetrahydrofolate cyclo-ligase activity"/>
    <property type="evidence" value="ECO:0007669"/>
    <property type="project" value="UniProtKB-EC"/>
</dbReference>
<accession>A0A244CU42</accession>
<comment type="catalytic activity">
    <reaction evidence="5">
        <text>(6S)-5-formyl-5,6,7,8-tetrahydrofolate + ATP = (6R)-5,10-methenyltetrahydrofolate + ADP + phosphate</text>
        <dbReference type="Rhea" id="RHEA:10488"/>
        <dbReference type="ChEBI" id="CHEBI:30616"/>
        <dbReference type="ChEBI" id="CHEBI:43474"/>
        <dbReference type="ChEBI" id="CHEBI:57455"/>
        <dbReference type="ChEBI" id="CHEBI:57457"/>
        <dbReference type="ChEBI" id="CHEBI:456216"/>
        <dbReference type="EC" id="6.3.3.2"/>
    </reaction>
</comment>
<sequence>MNRAQIRELVRKKRNSLTKKQQQEAENALNLNLIQQLKHYKNAKIALYLTNDGELGTNKLIQSLRTLNHQVYLPVIHPFSAGYLLFQLHEENSPMSTNRYGIFEPKLNCSQICPIEQLDILFTPLVAFDAQGNRLGMGGGFYDRTLAKYYQEQWQKPIVIGLAHECQKVDHVPTEAWDIPLKWIATPEFNYRW</sequence>
<feature type="binding site" evidence="4">
    <location>
        <position position="49"/>
    </location>
    <ligand>
        <name>substrate</name>
    </ligand>
</feature>
<comment type="caution">
    <text evidence="6">The sequence shown here is derived from an EMBL/GenBank/DDBJ whole genome shotgun (WGS) entry which is preliminary data.</text>
</comment>
<comment type="cofactor">
    <cofactor evidence="5">
        <name>Mg(2+)</name>
        <dbReference type="ChEBI" id="CHEBI:18420"/>
    </cofactor>
</comment>
<dbReference type="GO" id="GO:0009396">
    <property type="term" value="P:folic acid-containing compound biosynthetic process"/>
    <property type="evidence" value="ECO:0007669"/>
    <property type="project" value="TreeGrafter"/>
</dbReference>
<keyword evidence="3 4" id="KW-0067">ATP-binding</keyword>
<organism evidence="6 7">
    <name type="scientific">Pseudoalteromonas ulvae</name>
    <dbReference type="NCBI Taxonomy" id="107327"/>
    <lineage>
        <taxon>Bacteria</taxon>
        <taxon>Pseudomonadati</taxon>
        <taxon>Pseudomonadota</taxon>
        <taxon>Gammaproteobacteria</taxon>
        <taxon>Alteromonadales</taxon>
        <taxon>Pseudoalteromonadaceae</taxon>
        <taxon>Pseudoalteromonas</taxon>
    </lineage>
</organism>
<feature type="binding site" evidence="4">
    <location>
        <begin position="3"/>
        <end position="7"/>
    </location>
    <ligand>
        <name>ATP</name>
        <dbReference type="ChEBI" id="CHEBI:30616"/>
    </ligand>
</feature>
<evidence type="ECO:0000256" key="2">
    <source>
        <dbReference type="ARBA" id="ARBA00022741"/>
    </source>
</evidence>
<keyword evidence="7" id="KW-1185">Reference proteome</keyword>
<keyword evidence="5" id="KW-0460">Magnesium</keyword>
<dbReference type="OrthoDB" id="9801938at2"/>
<dbReference type="NCBIfam" id="TIGR02727">
    <property type="entry name" value="MTHFS_bact"/>
    <property type="match status" value="1"/>
</dbReference>
<dbReference type="Gene3D" id="3.40.50.10420">
    <property type="entry name" value="NagB/RpiA/CoA transferase-like"/>
    <property type="match status" value="1"/>
</dbReference>
<dbReference type="EC" id="6.3.3.2" evidence="5"/>
<name>A0A244CU42_PSEDV</name>
<evidence type="ECO:0000256" key="4">
    <source>
        <dbReference type="PIRSR" id="PIRSR006806-1"/>
    </source>
</evidence>
<comment type="similarity">
    <text evidence="1 5">Belongs to the 5-formyltetrahydrofolate cyclo-ligase family.</text>
</comment>
<dbReference type="Pfam" id="PF01812">
    <property type="entry name" value="5-FTHF_cyc-lig"/>
    <property type="match status" value="1"/>
</dbReference>
<dbReference type="PANTHER" id="PTHR23407:SF1">
    <property type="entry name" value="5-FORMYLTETRAHYDROFOLATE CYCLO-LIGASE"/>
    <property type="match status" value="1"/>
</dbReference>
<dbReference type="AlphaFoldDB" id="A0A244CU42"/>
<dbReference type="RefSeq" id="WP_086742513.1">
    <property type="nucleotide sequence ID" value="NZ_MWPV01000001.1"/>
</dbReference>
<proteinExistence type="inferred from homology"/>
<feature type="binding site" evidence="4">
    <location>
        <position position="54"/>
    </location>
    <ligand>
        <name>substrate</name>
    </ligand>
</feature>
<keyword evidence="2 4" id="KW-0547">Nucleotide-binding</keyword>
<evidence type="ECO:0000256" key="3">
    <source>
        <dbReference type="ARBA" id="ARBA00022840"/>
    </source>
</evidence>
<dbReference type="PIRSF" id="PIRSF006806">
    <property type="entry name" value="FTHF_cligase"/>
    <property type="match status" value="1"/>
</dbReference>
<evidence type="ECO:0000313" key="6">
    <source>
        <dbReference type="EMBL" id="OUL59118.1"/>
    </source>
</evidence>
<dbReference type="GO" id="GO:0005524">
    <property type="term" value="F:ATP binding"/>
    <property type="evidence" value="ECO:0007669"/>
    <property type="project" value="UniProtKB-KW"/>
</dbReference>
<reference evidence="6 7" key="1">
    <citation type="submission" date="2017-02" db="EMBL/GenBank/DDBJ databases">
        <title>Pseudoalteromonas ulvae TC14 Genome.</title>
        <authorList>
            <person name="Molmeret M."/>
        </authorList>
    </citation>
    <scope>NUCLEOTIDE SEQUENCE [LARGE SCALE GENOMIC DNA]</scope>
    <source>
        <strain evidence="6">TC14</strain>
    </source>
</reference>
<evidence type="ECO:0000256" key="1">
    <source>
        <dbReference type="ARBA" id="ARBA00010638"/>
    </source>
</evidence>
<dbReference type="GO" id="GO:0035999">
    <property type="term" value="P:tetrahydrofolate interconversion"/>
    <property type="evidence" value="ECO:0007669"/>
    <property type="project" value="TreeGrafter"/>
</dbReference>
<evidence type="ECO:0000256" key="5">
    <source>
        <dbReference type="RuleBase" id="RU361279"/>
    </source>
</evidence>
<dbReference type="InterPro" id="IPR037171">
    <property type="entry name" value="NagB/RpiA_transferase-like"/>
</dbReference>
<dbReference type="PANTHER" id="PTHR23407">
    <property type="entry name" value="ATPASE INHIBITOR/5-FORMYLTETRAHYDROFOLATE CYCLO-LIGASE"/>
    <property type="match status" value="1"/>
</dbReference>
<protein>
    <recommendedName>
        <fullName evidence="5">5-formyltetrahydrofolate cyclo-ligase</fullName>
        <ecNumber evidence="5">6.3.3.2</ecNumber>
    </recommendedName>
</protein>